<evidence type="ECO:0000313" key="2">
    <source>
        <dbReference type="EMBL" id="QYM79173.1"/>
    </source>
</evidence>
<dbReference type="KEGG" id="ole:K0B96_00730"/>
<organism evidence="2 3">
    <name type="scientific">Horticoccus luteus</name>
    <dbReference type="NCBI Taxonomy" id="2862869"/>
    <lineage>
        <taxon>Bacteria</taxon>
        <taxon>Pseudomonadati</taxon>
        <taxon>Verrucomicrobiota</taxon>
        <taxon>Opitutia</taxon>
        <taxon>Opitutales</taxon>
        <taxon>Opitutaceae</taxon>
        <taxon>Horticoccus</taxon>
    </lineage>
</organism>
<dbReference type="AlphaFoldDB" id="A0A8F9TWR5"/>
<feature type="transmembrane region" description="Helical" evidence="1">
    <location>
        <begin position="17"/>
        <end position="36"/>
    </location>
</feature>
<proteinExistence type="predicted"/>
<keyword evidence="1" id="KW-1133">Transmembrane helix</keyword>
<sequence length="69" mass="7317">MPPTSPSGFTPKEIRAFKIYAVILAAVMGGLAVVAPSGPGRTIGALLVIVLLGVPPLVIQARRRRKNRR</sequence>
<keyword evidence="1" id="KW-0472">Membrane</keyword>
<reference evidence="2" key="1">
    <citation type="submission" date="2021-08" db="EMBL/GenBank/DDBJ databases">
        <title>Genome of a novel bacterium of the phylum Verrucomicrobia, Oleiharenicola sp. KSB-15.</title>
        <authorList>
            <person name="Chung J.-H."/>
            <person name="Ahn J.-H."/>
            <person name="Yoon Y."/>
            <person name="Kim D.-Y."/>
            <person name="An S.-H."/>
            <person name="Park I."/>
            <person name="Yeon J."/>
        </authorList>
    </citation>
    <scope>NUCLEOTIDE SEQUENCE</scope>
    <source>
        <strain evidence="2">KSB-15</strain>
    </source>
</reference>
<keyword evidence="3" id="KW-1185">Reference proteome</keyword>
<accession>A0A8F9TWR5</accession>
<keyword evidence="1" id="KW-0812">Transmembrane</keyword>
<gene>
    <name evidence="2" type="ORF">K0B96_00730</name>
</gene>
<dbReference type="Proteomes" id="UP000825051">
    <property type="component" value="Chromosome"/>
</dbReference>
<name>A0A8F9TWR5_9BACT</name>
<evidence type="ECO:0000313" key="3">
    <source>
        <dbReference type="Proteomes" id="UP000825051"/>
    </source>
</evidence>
<protein>
    <submittedName>
        <fullName evidence="2">Uncharacterized protein</fullName>
    </submittedName>
</protein>
<dbReference type="EMBL" id="CP080507">
    <property type="protein sequence ID" value="QYM79173.1"/>
    <property type="molecule type" value="Genomic_DNA"/>
</dbReference>
<feature type="transmembrane region" description="Helical" evidence="1">
    <location>
        <begin position="42"/>
        <end position="59"/>
    </location>
</feature>
<evidence type="ECO:0000256" key="1">
    <source>
        <dbReference type="SAM" id="Phobius"/>
    </source>
</evidence>
<dbReference type="RefSeq" id="WP_220162691.1">
    <property type="nucleotide sequence ID" value="NZ_CP080507.1"/>
</dbReference>